<dbReference type="GO" id="GO:0003676">
    <property type="term" value="F:nucleic acid binding"/>
    <property type="evidence" value="ECO:0007669"/>
    <property type="project" value="InterPro"/>
</dbReference>
<evidence type="ECO:0000313" key="2">
    <source>
        <dbReference type="Proteomes" id="UP000076154"/>
    </source>
</evidence>
<dbReference type="AlphaFoldDB" id="A0A369J7V8"/>
<dbReference type="EMBL" id="LUEZ02000124">
    <property type="protein sequence ID" value="RDB16505.1"/>
    <property type="molecule type" value="Genomic_DNA"/>
</dbReference>
<dbReference type="InterPro" id="IPR036397">
    <property type="entry name" value="RNaseH_sf"/>
</dbReference>
<proteinExistence type="predicted"/>
<evidence type="ECO:0000313" key="1">
    <source>
        <dbReference type="EMBL" id="RDB16505.1"/>
    </source>
</evidence>
<dbReference type="Proteomes" id="UP000076154">
    <property type="component" value="Unassembled WGS sequence"/>
</dbReference>
<dbReference type="Gene3D" id="3.30.420.10">
    <property type="entry name" value="Ribonuclease H-like superfamily/Ribonuclease H"/>
    <property type="match status" value="1"/>
</dbReference>
<comment type="caution">
    <text evidence="1">The sequence shown here is derived from an EMBL/GenBank/DDBJ whole genome shotgun (WGS) entry which is preliminary data.</text>
</comment>
<dbReference type="InParanoid" id="A0A369J7V8"/>
<organism evidence="1 2">
    <name type="scientific">Hypsizygus marmoreus</name>
    <name type="common">White beech mushroom</name>
    <name type="synonym">Agaricus marmoreus</name>
    <dbReference type="NCBI Taxonomy" id="39966"/>
    <lineage>
        <taxon>Eukaryota</taxon>
        <taxon>Fungi</taxon>
        <taxon>Dikarya</taxon>
        <taxon>Basidiomycota</taxon>
        <taxon>Agaricomycotina</taxon>
        <taxon>Agaricomycetes</taxon>
        <taxon>Agaricomycetidae</taxon>
        <taxon>Agaricales</taxon>
        <taxon>Tricholomatineae</taxon>
        <taxon>Lyophyllaceae</taxon>
        <taxon>Hypsizygus</taxon>
    </lineage>
</organism>
<reference evidence="1" key="1">
    <citation type="submission" date="2018-04" db="EMBL/GenBank/DDBJ databases">
        <title>Whole genome sequencing of Hypsizygus marmoreus.</title>
        <authorList>
            <person name="Choi I.-G."/>
            <person name="Min B."/>
            <person name="Kim J.-G."/>
            <person name="Kim S."/>
            <person name="Oh Y.-L."/>
            <person name="Kong W.-S."/>
            <person name="Park H."/>
            <person name="Jeong J."/>
            <person name="Song E.-S."/>
        </authorList>
    </citation>
    <scope>NUCLEOTIDE SEQUENCE [LARGE SCALE GENOMIC DNA]</scope>
    <source>
        <strain evidence="1">51987-8</strain>
    </source>
</reference>
<keyword evidence="2" id="KW-1185">Reference proteome</keyword>
<dbReference type="OrthoDB" id="3251015at2759"/>
<sequence>MALITHADWTCQYNGCISPLSASSPLQLSATQRLSKHIPFTWIISQKTLQDLKISLLPTDLSYILTGDVSILHLYNISKTLSSFKLPPDFIPFRTFSNFARYGLTLLRHFGEWSRSSPTSLPFAFDPLHESPYPNSSLRRDWPLFQIWLQTLPSLLSDISKPDPLLLLPRQHRQQLAESTLITFHNNAPSILQHSTPLHLYASDASSITTHFIAALPHPSVTFAAVANQSVLTCSLSYFRNSASILRGEAYGIAAALVLALHQHSSSPTPPEQQLSLFSDHLSSVKLINTLPLSTHRLARNPARSLYRWISDLNIRASTSHIPIHTQHVTAHTSSSSPPAQLNRLADHIATSAQHTLPPPAPLPTFFMDEYTPFSDAGSWLEGSLLTHVQHSLAQFYVANTSSLASFSLSNFIHDYRPPPDFPYTRASSSYSAVVQLYLRAHQLDTAYRLSRRLQSGQQPYCRFGCSNIEDARHVFVHCPRFASLRDEVNKTIVSATTTLLDVYQVPAQYHSRTLEHACTISFDSQSWPLGCTMYYYGVLPDMNDITRDLNNAPLPATKVERLRHNIANTWHTHLIRLAGRIWGIVRRTHSPSPDTKQTTKTIISLPTHLSHIAILLKSQKFHIIPT</sequence>
<accession>A0A369J7V8</accession>
<gene>
    <name evidence="1" type="ORF">Hypma_002957</name>
</gene>
<protein>
    <submittedName>
        <fullName evidence="1">Uncharacterized protein</fullName>
    </submittedName>
</protein>
<name>A0A369J7V8_HYPMA</name>